<dbReference type="RefSeq" id="WP_227569864.1">
    <property type="nucleotide sequence ID" value="NZ_CP101988.1"/>
</dbReference>
<feature type="region of interest" description="Disordered" evidence="1">
    <location>
        <begin position="467"/>
        <end position="491"/>
    </location>
</feature>
<evidence type="ECO:0000313" key="3">
    <source>
        <dbReference type="Proteomes" id="UP001316189"/>
    </source>
</evidence>
<evidence type="ECO:0000256" key="1">
    <source>
        <dbReference type="SAM" id="MobiDB-lite"/>
    </source>
</evidence>
<accession>A0ABY5KXK5</accession>
<proteinExistence type="predicted"/>
<reference evidence="2 3" key="1">
    <citation type="submission" date="2022-07" db="EMBL/GenBank/DDBJ databases">
        <title>Novel species in genus cellulomonas.</title>
        <authorList>
            <person name="Ye L."/>
        </authorList>
    </citation>
    <scope>NUCLEOTIDE SEQUENCE [LARGE SCALE GENOMIC DNA]</scope>
    <source>
        <strain evidence="3">zg-Y338</strain>
    </source>
</reference>
<name>A0ABY5KXK5_9CELL</name>
<keyword evidence="3" id="KW-1185">Reference proteome</keyword>
<evidence type="ECO:0008006" key="4">
    <source>
        <dbReference type="Google" id="ProtNLM"/>
    </source>
</evidence>
<dbReference type="EMBL" id="CP101988">
    <property type="protein sequence ID" value="UUI75241.1"/>
    <property type="molecule type" value="Genomic_DNA"/>
</dbReference>
<dbReference type="Proteomes" id="UP001316189">
    <property type="component" value="Chromosome"/>
</dbReference>
<gene>
    <name evidence="2" type="ORF">NP064_15995</name>
</gene>
<organism evidence="2 3">
    <name type="scientific">Cellulomonas chengniuliangii</name>
    <dbReference type="NCBI Taxonomy" id="2968084"/>
    <lineage>
        <taxon>Bacteria</taxon>
        <taxon>Bacillati</taxon>
        <taxon>Actinomycetota</taxon>
        <taxon>Actinomycetes</taxon>
        <taxon>Micrococcales</taxon>
        <taxon>Cellulomonadaceae</taxon>
        <taxon>Cellulomonas</taxon>
    </lineage>
</organism>
<protein>
    <recommendedName>
        <fullName evidence="4">DUF3375 domain-containing protein</fullName>
    </recommendedName>
</protein>
<evidence type="ECO:0000313" key="2">
    <source>
        <dbReference type="EMBL" id="UUI75241.1"/>
    </source>
</evidence>
<sequence>MTRRMKALACTAPLHDLDTRKGLLEWVDADRYQMAEIALHLIDQVTIAMDFDRGADHELVVARTRPFVAAQAPERDSTEHDRVARWVLDNLINVGSQDRGFEVVYGSMGAGGAYERRTWTFKLLVELASADGDVYLRSTDEAINVLVGALDTDVESAQEAAETKLEALIAGGRLSDAQALAIEARLRTIQYADRLRRQLEATRRDVRSVDWAREVPDLIDEALTHVASRFRAETSILTNITTARDEADDPVHKRKAAELVDIVKECVRRHSQLQAHLQRAGATFRAEQDRQQFSGPPRRETVDLFGQLLMPTLALPVADAAKVTGAFFRAGTGVAVHGVPRLIDVVYLLLAPPIERDDLGEELPDPDLAAAADPDVFSVEQWDEADRLLTVDGMPRRLSALLAEARAADPALPHLIALRVLHAVDPGVSGAVRQGDERVLVAVDDGTVLDDPEFGGSDLLVGLAALAPPSAAGGEEGSSTHEQDDEIEEVA</sequence>